<dbReference type="GO" id="GO:0016987">
    <property type="term" value="F:sigma factor activity"/>
    <property type="evidence" value="ECO:0007669"/>
    <property type="project" value="UniProtKB-KW"/>
</dbReference>
<evidence type="ECO:0000256" key="5">
    <source>
        <dbReference type="ARBA" id="ARBA00023163"/>
    </source>
</evidence>
<comment type="similarity">
    <text evidence="1">Belongs to the sigma-70 factor family. ECF subfamily.</text>
</comment>
<gene>
    <name evidence="6" type="ordered locus">SGRA_1375</name>
</gene>
<dbReference type="Proteomes" id="UP000007519">
    <property type="component" value="Chromosome"/>
</dbReference>
<dbReference type="InterPro" id="IPR039425">
    <property type="entry name" value="RNA_pol_sigma-70-like"/>
</dbReference>
<evidence type="ECO:0000256" key="3">
    <source>
        <dbReference type="ARBA" id="ARBA00023082"/>
    </source>
</evidence>
<dbReference type="SUPFAM" id="SSF88659">
    <property type="entry name" value="Sigma3 and sigma4 domains of RNA polymerase sigma factors"/>
    <property type="match status" value="1"/>
</dbReference>
<dbReference type="InterPro" id="IPR013325">
    <property type="entry name" value="RNA_pol_sigma_r2"/>
</dbReference>
<dbReference type="Gene3D" id="1.10.1740.10">
    <property type="match status" value="1"/>
</dbReference>
<dbReference type="eggNOG" id="COG1595">
    <property type="taxonomic scope" value="Bacteria"/>
</dbReference>
<dbReference type="STRING" id="984262.SGRA_1375"/>
<dbReference type="HOGENOM" id="CLU_047691_16_1_10"/>
<organism evidence="6 7">
    <name type="scientific">Saprospira grandis (strain Lewin)</name>
    <dbReference type="NCBI Taxonomy" id="984262"/>
    <lineage>
        <taxon>Bacteria</taxon>
        <taxon>Pseudomonadati</taxon>
        <taxon>Bacteroidota</taxon>
        <taxon>Saprospiria</taxon>
        <taxon>Saprospirales</taxon>
        <taxon>Saprospiraceae</taxon>
        <taxon>Saprospira</taxon>
    </lineage>
</organism>
<dbReference type="InterPro" id="IPR036388">
    <property type="entry name" value="WH-like_DNA-bd_sf"/>
</dbReference>
<dbReference type="GO" id="GO:0006352">
    <property type="term" value="P:DNA-templated transcription initiation"/>
    <property type="evidence" value="ECO:0007669"/>
    <property type="project" value="InterPro"/>
</dbReference>
<keyword evidence="5" id="KW-0804">Transcription</keyword>
<dbReference type="InterPro" id="IPR013324">
    <property type="entry name" value="RNA_pol_sigma_r3/r4-like"/>
</dbReference>
<sequence>MDISIAALRAGDQRAYKALYEQAYWYCASYLLQQGAQETDAKATFNRALEIFWTKMQTPDFELSCQPKTYLYAVCRNLWLKQLRKQKKNPILQDEERLLQEPLPHLVQEEVYFLEEEEADPLLMTAMKALSSMKNTDCQKVLELYYFEKKSHREIEQIMGFADNYSKVKKNSCIKQLKKQLLRLLGQPKA</sequence>
<reference evidence="6 7" key="1">
    <citation type="journal article" date="2012" name="Stand. Genomic Sci.">
        <title>Complete genome sequencing and analysis of Saprospira grandis str. Lewin, a predatory marine bacterium.</title>
        <authorList>
            <person name="Saw J.H."/>
            <person name="Yuryev A."/>
            <person name="Kanbe M."/>
            <person name="Hou S."/>
            <person name="Young A.G."/>
            <person name="Aizawa S."/>
            <person name="Alam M."/>
        </authorList>
    </citation>
    <scope>NUCLEOTIDE SEQUENCE [LARGE SCALE GENOMIC DNA]</scope>
    <source>
        <strain evidence="6 7">Lewin</strain>
    </source>
</reference>
<name>H6L6G8_SAPGL</name>
<evidence type="ECO:0000313" key="6">
    <source>
        <dbReference type="EMBL" id="AFC24110.1"/>
    </source>
</evidence>
<dbReference type="SUPFAM" id="SSF88946">
    <property type="entry name" value="Sigma2 domain of RNA polymerase sigma factors"/>
    <property type="match status" value="1"/>
</dbReference>
<protein>
    <submittedName>
        <fullName evidence="6">RNA polymerase, sigma-24 subunit, ECF subfamily protein</fullName>
    </submittedName>
</protein>
<evidence type="ECO:0000256" key="1">
    <source>
        <dbReference type="ARBA" id="ARBA00010641"/>
    </source>
</evidence>
<dbReference type="GO" id="GO:0003677">
    <property type="term" value="F:DNA binding"/>
    <property type="evidence" value="ECO:0007669"/>
    <property type="project" value="UniProtKB-KW"/>
</dbReference>
<keyword evidence="3" id="KW-0731">Sigma factor</keyword>
<evidence type="ECO:0000313" key="7">
    <source>
        <dbReference type="Proteomes" id="UP000007519"/>
    </source>
</evidence>
<dbReference type="EMBL" id="CP002831">
    <property type="protein sequence ID" value="AFC24110.1"/>
    <property type="molecule type" value="Genomic_DNA"/>
</dbReference>
<keyword evidence="4" id="KW-0238">DNA-binding</keyword>
<evidence type="ECO:0000256" key="4">
    <source>
        <dbReference type="ARBA" id="ARBA00023125"/>
    </source>
</evidence>
<accession>H6L6G8</accession>
<proteinExistence type="inferred from homology"/>
<dbReference type="KEGG" id="sgn:SGRA_1375"/>
<dbReference type="PANTHER" id="PTHR43133">
    <property type="entry name" value="RNA POLYMERASE ECF-TYPE SIGMA FACTO"/>
    <property type="match status" value="1"/>
</dbReference>
<dbReference type="NCBIfam" id="TIGR02937">
    <property type="entry name" value="sigma70-ECF"/>
    <property type="match status" value="1"/>
</dbReference>
<keyword evidence="2" id="KW-0805">Transcription regulation</keyword>
<dbReference type="AlphaFoldDB" id="H6L6G8"/>
<dbReference type="Gene3D" id="1.10.10.10">
    <property type="entry name" value="Winged helix-like DNA-binding domain superfamily/Winged helix DNA-binding domain"/>
    <property type="match status" value="1"/>
</dbReference>
<dbReference type="PANTHER" id="PTHR43133:SF8">
    <property type="entry name" value="RNA POLYMERASE SIGMA FACTOR HI_1459-RELATED"/>
    <property type="match status" value="1"/>
</dbReference>
<keyword evidence="7" id="KW-1185">Reference proteome</keyword>
<dbReference type="OrthoDB" id="1099849at2"/>
<dbReference type="InterPro" id="IPR014284">
    <property type="entry name" value="RNA_pol_sigma-70_dom"/>
</dbReference>
<evidence type="ECO:0000256" key="2">
    <source>
        <dbReference type="ARBA" id="ARBA00023015"/>
    </source>
</evidence>
<dbReference type="RefSeq" id="WP_015691747.1">
    <property type="nucleotide sequence ID" value="NC_016940.1"/>
</dbReference>